<evidence type="ECO:0000256" key="1">
    <source>
        <dbReference type="SAM" id="Phobius"/>
    </source>
</evidence>
<dbReference type="PANTHER" id="PTHR40465">
    <property type="entry name" value="CHROMOSOME 1, WHOLE GENOME SHOTGUN SEQUENCE"/>
    <property type="match status" value="1"/>
</dbReference>
<evidence type="ECO:0000259" key="2">
    <source>
        <dbReference type="Pfam" id="PF20152"/>
    </source>
</evidence>
<proteinExistence type="predicted"/>
<dbReference type="Proteomes" id="UP000310158">
    <property type="component" value="Unassembled WGS sequence"/>
</dbReference>
<evidence type="ECO:0000313" key="4">
    <source>
        <dbReference type="Proteomes" id="UP000310158"/>
    </source>
</evidence>
<dbReference type="OrthoDB" id="3063206at2759"/>
<gene>
    <name evidence="3" type="ORF">EW146_g9943</name>
</gene>
<keyword evidence="1" id="KW-1133">Transmembrane helix</keyword>
<dbReference type="Pfam" id="PF20152">
    <property type="entry name" value="DUF6534"/>
    <property type="match status" value="1"/>
</dbReference>
<feature type="domain" description="DUF6534" evidence="2">
    <location>
        <begin position="182"/>
        <end position="269"/>
    </location>
</feature>
<protein>
    <recommendedName>
        <fullName evidence="2">DUF6534 domain-containing protein</fullName>
    </recommendedName>
</protein>
<feature type="transmembrane region" description="Helical" evidence="1">
    <location>
        <begin position="210"/>
        <end position="231"/>
    </location>
</feature>
<reference evidence="3 4" key="1">
    <citation type="submission" date="2019-02" db="EMBL/GenBank/DDBJ databases">
        <title>Genome sequencing of the rare red list fungi Bondarzewia mesenterica.</title>
        <authorList>
            <person name="Buettner E."/>
            <person name="Kellner H."/>
        </authorList>
    </citation>
    <scope>NUCLEOTIDE SEQUENCE [LARGE SCALE GENOMIC DNA]</scope>
    <source>
        <strain evidence="3 4">DSM 108281</strain>
    </source>
</reference>
<keyword evidence="1" id="KW-0472">Membrane</keyword>
<dbReference type="EMBL" id="SGPL01001030">
    <property type="protein sequence ID" value="THH05289.1"/>
    <property type="molecule type" value="Genomic_DNA"/>
</dbReference>
<dbReference type="InterPro" id="IPR045339">
    <property type="entry name" value="DUF6534"/>
</dbReference>
<feature type="transmembrane region" description="Helical" evidence="1">
    <location>
        <begin position="20"/>
        <end position="44"/>
    </location>
</feature>
<dbReference type="AlphaFoldDB" id="A0A4S4L1U6"/>
<dbReference type="PANTHER" id="PTHR40465:SF1">
    <property type="entry name" value="DUF6534 DOMAIN-CONTAINING PROTEIN"/>
    <property type="match status" value="1"/>
</dbReference>
<feature type="transmembrane region" description="Helical" evidence="1">
    <location>
        <begin position="243"/>
        <end position="264"/>
    </location>
</feature>
<accession>A0A4S4L1U6</accession>
<organism evidence="3 4">
    <name type="scientific">Bondarzewia mesenterica</name>
    <dbReference type="NCBI Taxonomy" id="1095465"/>
    <lineage>
        <taxon>Eukaryota</taxon>
        <taxon>Fungi</taxon>
        <taxon>Dikarya</taxon>
        <taxon>Basidiomycota</taxon>
        <taxon>Agaricomycotina</taxon>
        <taxon>Agaricomycetes</taxon>
        <taxon>Russulales</taxon>
        <taxon>Bondarzewiaceae</taxon>
        <taxon>Bondarzewia</taxon>
    </lineage>
</organism>
<sequence length="344" mass="38561">MAASIPENAYIVNLTDSYGSMLVGCFLSCIVWGISCLQTFLYFAMYESDRWTQKTLIACLWVVDTVNQIVVLKSMWPVLIKHYGSIHGLSQIQPELTHHAWIALHRWQQLLECSVQFFFMYRIYLFSGKRWLFPAVMGVLSIYQLFCLIPYDVIVFSVGSSSSALATRKATAILMSLRAVTAAEDIILSATLIYLVLRKGLPEFHRSKRMAVRLLVVTVNTGFWTAVVALVELCLVAKYPTGLQFTIVEFPLCSLYFSTLLANLNARDYVKGSSDTLWNETPSHLMGSGRTGNNSGTLYLGSLRSDRSTQQDREGVPSLTKIAGIADAEEINYRKNMVQASTLL</sequence>
<name>A0A4S4L1U6_9AGAM</name>
<keyword evidence="4" id="KW-1185">Reference proteome</keyword>
<feature type="transmembrane region" description="Helical" evidence="1">
    <location>
        <begin position="131"/>
        <end position="151"/>
    </location>
</feature>
<comment type="caution">
    <text evidence="3">The sequence shown here is derived from an EMBL/GenBank/DDBJ whole genome shotgun (WGS) entry which is preliminary data.</text>
</comment>
<evidence type="ECO:0000313" key="3">
    <source>
        <dbReference type="EMBL" id="THH05289.1"/>
    </source>
</evidence>
<keyword evidence="1" id="KW-0812">Transmembrane</keyword>
<feature type="transmembrane region" description="Helical" evidence="1">
    <location>
        <begin position="171"/>
        <end position="198"/>
    </location>
</feature>